<protein>
    <submittedName>
        <fullName evidence="1">Uncharacterized protein</fullName>
    </submittedName>
</protein>
<evidence type="ECO:0000313" key="1">
    <source>
        <dbReference type="EMBL" id="KAK8221912.1"/>
    </source>
</evidence>
<dbReference type="Proteomes" id="UP001320706">
    <property type="component" value="Unassembled WGS sequence"/>
</dbReference>
<gene>
    <name evidence="1" type="ORF">M8818_000077</name>
</gene>
<organism evidence="1 2">
    <name type="scientific">Zalaria obscura</name>
    <dbReference type="NCBI Taxonomy" id="2024903"/>
    <lineage>
        <taxon>Eukaryota</taxon>
        <taxon>Fungi</taxon>
        <taxon>Dikarya</taxon>
        <taxon>Ascomycota</taxon>
        <taxon>Pezizomycotina</taxon>
        <taxon>Dothideomycetes</taxon>
        <taxon>Dothideomycetidae</taxon>
        <taxon>Dothideales</taxon>
        <taxon>Zalariaceae</taxon>
        <taxon>Zalaria</taxon>
    </lineage>
</organism>
<reference evidence="1" key="1">
    <citation type="submission" date="2024-02" db="EMBL/GenBank/DDBJ databases">
        <title>Metagenome Assembled Genome of Zalaria obscura JY119.</title>
        <authorList>
            <person name="Vighnesh L."/>
            <person name="Jagadeeshwari U."/>
            <person name="Venkata Ramana C."/>
            <person name="Sasikala C."/>
        </authorList>
    </citation>
    <scope>NUCLEOTIDE SEQUENCE</scope>
    <source>
        <strain evidence="1">JY119</strain>
    </source>
</reference>
<proteinExistence type="predicted"/>
<keyword evidence="2" id="KW-1185">Reference proteome</keyword>
<name>A0ACC3SQ36_9PEZI</name>
<dbReference type="EMBL" id="JAMKPW020000001">
    <property type="protein sequence ID" value="KAK8221912.1"/>
    <property type="molecule type" value="Genomic_DNA"/>
</dbReference>
<comment type="caution">
    <text evidence="1">The sequence shown here is derived from an EMBL/GenBank/DDBJ whole genome shotgun (WGS) entry which is preliminary data.</text>
</comment>
<evidence type="ECO:0000313" key="2">
    <source>
        <dbReference type="Proteomes" id="UP001320706"/>
    </source>
</evidence>
<accession>A0ACC3SQ36</accession>
<sequence>MAREEALAEKATQGVTKPDQVHQGQTQLTFFQRQFYRPTNHGWTEKNEPEVWRFSFLSRGALLVGALTCLIIIAILASVLGTMLDNNKKTKDAAKHPSPINQAILANFPDPAVVHHDGTWYAFATNDAAGILAMPENLTVAEYGTSNVQIATSQNFNNWTLLNSTNDPLPDTGAWVEQGFGTGGHHIPRANVWAPAVLKRPSDGKFILYYSALSSNGSRAHCVGAAVSNTSSPAGPYEPLQKPLACPTQLGGAIDPATFIDTDGTIYVAWKVDGNNRGHGGICGNTIKPLKDTPIILQKMKDDAVTPDGPQITILHRTDADGPLVEAPAFARSPDGTYFLFFSSGCTRAPSYDLKYAWAKNITGPYTRATYPLLKTGDWGLLAPGSVGIAEKDDGQYEMAFHARVATSYGRVRAMFTAPIDFNGTNIRLVSGSG</sequence>